<dbReference type="EMBL" id="BMAO01013984">
    <property type="protein sequence ID" value="GFQ92145.1"/>
    <property type="molecule type" value="Genomic_DNA"/>
</dbReference>
<organism evidence="2 3">
    <name type="scientific">Trichonephila clavata</name>
    <name type="common">Joro spider</name>
    <name type="synonym">Nephila clavata</name>
    <dbReference type="NCBI Taxonomy" id="2740835"/>
    <lineage>
        <taxon>Eukaryota</taxon>
        <taxon>Metazoa</taxon>
        <taxon>Ecdysozoa</taxon>
        <taxon>Arthropoda</taxon>
        <taxon>Chelicerata</taxon>
        <taxon>Arachnida</taxon>
        <taxon>Araneae</taxon>
        <taxon>Araneomorphae</taxon>
        <taxon>Entelegynae</taxon>
        <taxon>Araneoidea</taxon>
        <taxon>Nephilidae</taxon>
        <taxon>Trichonephila</taxon>
    </lineage>
</organism>
<keyword evidence="3" id="KW-1185">Reference proteome</keyword>
<reference evidence="2" key="1">
    <citation type="submission" date="2020-07" db="EMBL/GenBank/DDBJ databases">
        <title>Multicomponent nature underlies the extraordinary mechanical properties of spider dragline silk.</title>
        <authorList>
            <person name="Kono N."/>
            <person name="Nakamura H."/>
            <person name="Mori M."/>
            <person name="Yoshida Y."/>
            <person name="Ohtoshi R."/>
            <person name="Malay A.D."/>
            <person name="Moran D.A.P."/>
            <person name="Tomita M."/>
            <person name="Numata K."/>
            <person name="Arakawa K."/>
        </authorList>
    </citation>
    <scope>NUCLEOTIDE SEQUENCE</scope>
</reference>
<accession>A0A8X6J572</accession>
<evidence type="ECO:0000256" key="1">
    <source>
        <dbReference type="SAM" id="MobiDB-lite"/>
    </source>
</evidence>
<gene>
    <name evidence="2" type="ORF">TNCT_65971</name>
</gene>
<dbReference type="AlphaFoldDB" id="A0A8X6J572"/>
<protein>
    <submittedName>
        <fullName evidence="2">Uncharacterized protein</fullName>
    </submittedName>
</protein>
<sequence length="179" mass="20136">MCLIPKELAVVPEEVKLKKKLSLQPKEVSDSGQENPRENSSRQETTTRSGRRVHFSPKLVLAGSDCCKRWGYERDYYIRSRRKPGSGSSGITAKKRSDLLSFLDSFASSQRPSITNVESGSSEGFSDVTYLSQTEPDISTAPAIITTPKILEHHSIDYFDDNEKDKFEGMPPKRKTQTF</sequence>
<name>A0A8X6J572_TRICU</name>
<comment type="caution">
    <text evidence="2">The sequence shown here is derived from an EMBL/GenBank/DDBJ whole genome shotgun (WGS) entry which is preliminary data.</text>
</comment>
<proteinExistence type="predicted"/>
<evidence type="ECO:0000313" key="3">
    <source>
        <dbReference type="Proteomes" id="UP000887116"/>
    </source>
</evidence>
<feature type="region of interest" description="Disordered" evidence="1">
    <location>
        <begin position="19"/>
        <end position="52"/>
    </location>
</feature>
<evidence type="ECO:0000313" key="2">
    <source>
        <dbReference type="EMBL" id="GFQ92145.1"/>
    </source>
</evidence>
<dbReference type="Proteomes" id="UP000887116">
    <property type="component" value="Unassembled WGS sequence"/>
</dbReference>